<evidence type="ECO:0000256" key="9">
    <source>
        <dbReference type="ARBA" id="ARBA00023180"/>
    </source>
</evidence>
<evidence type="ECO:0000256" key="6">
    <source>
        <dbReference type="ARBA" id="ARBA00022989"/>
    </source>
</evidence>
<organism evidence="10">
    <name type="scientific">Capitella teleta</name>
    <name type="common">Polychaete worm</name>
    <dbReference type="NCBI Taxonomy" id="283909"/>
    <lineage>
        <taxon>Eukaryota</taxon>
        <taxon>Metazoa</taxon>
        <taxon>Spiralia</taxon>
        <taxon>Lophotrochozoa</taxon>
        <taxon>Annelida</taxon>
        <taxon>Polychaeta</taxon>
        <taxon>Sedentaria</taxon>
        <taxon>Scolecida</taxon>
        <taxon>Capitellidae</taxon>
        <taxon>Capitella</taxon>
    </lineage>
</organism>
<keyword evidence="9" id="KW-0325">Glycoprotein</keyword>
<dbReference type="InterPro" id="IPR005331">
    <property type="entry name" value="Sulfotransferase"/>
</dbReference>
<evidence type="ECO:0000256" key="5">
    <source>
        <dbReference type="ARBA" id="ARBA00022968"/>
    </source>
</evidence>
<dbReference type="EMBL" id="KB293301">
    <property type="protein sequence ID" value="ELU16142.1"/>
    <property type="molecule type" value="Genomic_DNA"/>
</dbReference>
<keyword evidence="8" id="KW-0472">Membrane</keyword>
<dbReference type="InterPro" id="IPR027417">
    <property type="entry name" value="P-loop_NTPase"/>
</dbReference>
<keyword evidence="5" id="KW-0735">Signal-anchor</keyword>
<reference evidence="10 12" key="2">
    <citation type="journal article" date="2013" name="Nature">
        <title>Insights into bilaterian evolution from three spiralian genomes.</title>
        <authorList>
            <person name="Simakov O."/>
            <person name="Marletaz F."/>
            <person name="Cho S.J."/>
            <person name="Edsinger-Gonzales E."/>
            <person name="Havlak P."/>
            <person name="Hellsten U."/>
            <person name="Kuo D.H."/>
            <person name="Larsson T."/>
            <person name="Lv J."/>
            <person name="Arendt D."/>
            <person name="Savage R."/>
            <person name="Osoegawa K."/>
            <person name="de Jong P."/>
            <person name="Grimwood J."/>
            <person name="Chapman J.A."/>
            <person name="Shapiro H."/>
            <person name="Aerts A."/>
            <person name="Otillar R.P."/>
            <person name="Terry A.Y."/>
            <person name="Boore J.L."/>
            <person name="Grigoriev I.V."/>
            <person name="Lindberg D.R."/>
            <person name="Seaver E.C."/>
            <person name="Weisblat D.A."/>
            <person name="Putnam N.H."/>
            <person name="Rokhsar D.S."/>
        </authorList>
    </citation>
    <scope>NUCLEOTIDE SEQUENCE</scope>
    <source>
        <strain evidence="10 12">I ESC-2004</strain>
    </source>
</reference>
<evidence type="ECO:0008006" key="13">
    <source>
        <dbReference type="Google" id="ProtNLM"/>
    </source>
</evidence>
<dbReference type="SUPFAM" id="SSF52540">
    <property type="entry name" value="P-loop containing nucleoside triphosphate hydrolases"/>
    <property type="match status" value="1"/>
</dbReference>
<keyword evidence="4" id="KW-0812">Transmembrane</keyword>
<name>R7VC53_CAPTE</name>
<accession>R7VC53</accession>
<proteinExistence type="inferred from homology"/>
<evidence type="ECO:0000256" key="2">
    <source>
        <dbReference type="ARBA" id="ARBA00010569"/>
    </source>
</evidence>
<dbReference type="InterPro" id="IPR007734">
    <property type="entry name" value="Heparan_SO4_2-O-STrfase"/>
</dbReference>
<evidence type="ECO:0000313" key="10">
    <source>
        <dbReference type="EMBL" id="ELU16142.1"/>
    </source>
</evidence>
<evidence type="ECO:0000256" key="7">
    <source>
        <dbReference type="ARBA" id="ARBA00023034"/>
    </source>
</evidence>
<dbReference type="GO" id="GO:0008146">
    <property type="term" value="F:sulfotransferase activity"/>
    <property type="evidence" value="ECO:0007669"/>
    <property type="project" value="InterPro"/>
</dbReference>
<evidence type="ECO:0000256" key="1">
    <source>
        <dbReference type="ARBA" id="ARBA00004323"/>
    </source>
</evidence>
<sequence length="274" mass="33005">MITVQVPRHPKRILFNRVPKCGSSTLMDVMVQMADTHNFTFTRAKEYMRFHLDDFWMLIRRIKTEPTPVIYERHIHYFDSEKYGMERPVFINVIRDPLERMVSWYYFRRYQDGHERQLPIEQRTFDECVLGNHSECMEHGGAKAEEGFFKIIPFFCGQEEFCREPTKEALVQAIKNVKKHYLVVGVLEDFEGFIEVLEFLLPDYFQGAQEVYTKQGRDLKDRHKTTYKLPVSEQTEQIMRARLFKEYQFYMFVQKRFRRMLEAVRAAKLETMTT</sequence>
<dbReference type="AlphaFoldDB" id="R7VC53"/>
<gene>
    <name evidence="10" type="ORF">CAPTEDRAFT_140021</name>
</gene>
<reference evidence="12" key="1">
    <citation type="submission" date="2012-12" db="EMBL/GenBank/DDBJ databases">
        <authorList>
            <person name="Hellsten U."/>
            <person name="Grimwood J."/>
            <person name="Chapman J.A."/>
            <person name="Shapiro H."/>
            <person name="Aerts A."/>
            <person name="Otillar R.P."/>
            <person name="Terry A.Y."/>
            <person name="Boore J.L."/>
            <person name="Simakov O."/>
            <person name="Marletaz F."/>
            <person name="Cho S.-J."/>
            <person name="Edsinger-Gonzales E."/>
            <person name="Havlak P."/>
            <person name="Kuo D.-H."/>
            <person name="Larsson T."/>
            <person name="Lv J."/>
            <person name="Arendt D."/>
            <person name="Savage R."/>
            <person name="Osoegawa K."/>
            <person name="de Jong P."/>
            <person name="Lindberg D.R."/>
            <person name="Seaver E.C."/>
            <person name="Weisblat D.A."/>
            <person name="Putnam N.H."/>
            <person name="Grigoriev I.V."/>
            <person name="Rokhsar D.S."/>
        </authorList>
    </citation>
    <scope>NUCLEOTIDE SEQUENCE</scope>
    <source>
        <strain evidence="12">I ESC-2004</strain>
    </source>
</reference>
<dbReference type="Proteomes" id="UP000014760">
    <property type="component" value="Unassembled WGS sequence"/>
</dbReference>
<keyword evidence="3" id="KW-0808">Transferase</keyword>
<dbReference type="OrthoDB" id="10019582at2759"/>
<reference evidence="11" key="3">
    <citation type="submission" date="2015-06" db="UniProtKB">
        <authorList>
            <consortium name="EnsemblMetazoa"/>
        </authorList>
    </citation>
    <scope>IDENTIFICATION</scope>
</reference>
<dbReference type="EMBL" id="AMQN01004361">
    <property type="status" value="NOT_ANNOTATED_CDS"/>
    <property type="molecule type" value="Genomic_DNA"/>
</dbReference>
<dbReference type="HOGENOM" id="CLU_045310_1_0_1"/>
<comment type="subcellular location">
    <subcellularLocation>
        <location evidence="1">Golgi apparatus membrane</location>
        <topology evidence="1">Single-pass type II membrane protein</topology>
    </subcellularLocation>
</comment>
<comment type="similarity">
    <text evidence="2">Belongs to the sulfotransferase 3 family.</text>
</comment>
<keyword evidence="6" id="KW-1133">Transmembrane helix</keyword>
<evidence type="ECO:0000313" key="12">
    <source>
        <dbReference type="Proteomes" id="UP000014760"/>
    </source>
</evidence>
<dbReference type="FunCoup" id="R7VC53">
    <property type="interactions" value="2"/>
</dbReference>
<protein>
    <recommendedName>
        <fullName evidence="13">Sulfotransferase domain-containing protein</fullName>
    </recommendedName>
</protein>
<dbReference type="Pfam" id="PF03567">
    <property type="entry name" value="Sulfotransfer_2"/>
    <property type="match status" value="1"/>
</dbReference>
<dbReference type="GO" id="GO:0000139">
    <property type="term" value="C:Golgi membrane"/>
    <property type="evidence" value="ECO:0007669"/>
    <property type="project" value="UniProtKB-SubCell"/>
</dbReference>
<dbReference type="PANTHER" id="PTHR12129">
    <property type="entry name" value="HEPARAN SULFATE 2-O-SULFOTRANSFERASE"/>
    <property type="match status" value="1"/>
</dbReference>
<evidence type="ECO:0000256" key="3">
    <source>
        <dbReference type="ARBA" id="ARBA00022679"/>
    </source>
</evidence>
<keyword evidence="7" id="KW-0333">Golgi apparatus</keyword>
<dbReference type="STRING" id="283909.R7VC53"/>
<dbReference type="OMA" id="EYEFYHH"/>
<evidence type="ECO:0000256" key="8">
    <source>
        <dbReference type="ARBA" id="ARBA00023136"/>
    </source>
</evidence>
<keyword evidence="12" id="KW-1185">Reference proteome</keyword>
<dbReference type="PANTHER" id="PTHR12129:SF15">
    <property type="entry name" value="URONYL 2-SULFOTRANSFERASE"/>
    <property type="match status" value="1"/>
</dbReference>
<evidence type="ECO:0000256" key="4">
    <source>
        <dbReference type="ARBA" id="ARBA00022692"/>
    </source>
</evidence>
<dbReference type="Gene3D" id="3.40.50.300">
    <property type="entry name" value="P-loop containing nucleotide triphosphate hydrolases"/>
    <property type="match status" value="1"/>
</dbReference>
<evidence type="ECO:0000313" key="11">
    <source>
        <dbReference type="EnsemblMetazoa" id="CapteP140021"/>
    </source>
</evidence>
<dbReference type="EnsemblMetazoa" id="CapteT140021">
    <property type="protein sequence ID" value="CapteP140021"/>
    <property type="gene ID" value="CapteG140021"/>
</dbReference>